<name>A0A6A5JY86_9PLEO</name>
<gene>
    <name evidence="1" type="ORF">BDW02DRAFT_216090</name>
</gene>
<proteinExistence type="predicted"/>
<sequence>MPHRTSTFPGRRKVDFHRFFVKIRLKCLLKSVFQRPLSAAGVVAGALPSFSLHAKSHGTIRQSTGSQHSPRRELPAALRRPTVSVPDLTQHANKAASLALYYTTLGDKEGGQAWLCHPTTPISFDTGIAKPSIKALLAQSHGSDSTEHRLSTPTPSFSFSFSFSHGTKLPLNTHKGSALMYTRDLP</sequence>
<dbReference type="EMBL" id="ML975521">
    <property type="protein sequence ID" value="KAF1828606.1"/>
    <property type="molecule type" value="Genomic_DNA"/>
</dbReference>
<dbReference type="AlphaFoldDB" id="A0A6A5JY86"/>
<organism evidence="1 2">
    <name type="scientific">Decorospora gaudefroyi</name>
    <dbReference type="NCBI Taxonomy" id="184978"/>
    <lineage>
        <taxon>Eukaryota</taxon>
        <taxon>Fungi</taxon>
        <taxon>Dikarya</taxon>
        <taxon>Ascomycota</taxon>
        <taxon>Pezizomycotina</taxon>
        <taxon>Dothideomycetes</taxon>
        <taxon>Pleosporomycetidae</taxon>
        <taxon>Pleosporales</taxon>
        <taxon>Pleosporineae</taxon>
        <taxon>Pleosporaceae</taxon>
        <taxon>Decorospora</taxon>
    </lineage>
</organism>
<keyword evidence="2" id="KW-1185">Reference proteome</keyword>
<reference evidence="1" key="1">
    <citation type="submission" date="2020-01" db="EMBL/GenBank/DDBJ databases">
        <authorList>
            <consortium name="DOE Joint Genome Institute"/>
            <person name="Haridas S."/>
            <person name="Albert R."/>
            <person name="Binder M."/>
            <person name="Bloem J."/>
            <person name="Labutti K."/>
            <person name="Salamov A."/>
            <person name="Andreopoulos B."/>
            <person name="Baker S.E."/>
            <person name="Barry K."/>
            <person name="Bills G."/>
            <person name="Bluhm B.H."/>
            <person name="Cannon C."/>
            <person name="Castanera R."/>
            <person name="Culley D.E."/>
            <person name="Daum C."/>
            <person name="Ezra D."/>
            <person name="Gonzalez J.B."/>
            <person name="Henrissat B."/>
            <person name="Kuo A."/>
            <person name="Liang C."/>
            <person name="Lipzen A."/>
            <person name="Lutzoni F."/>
            <person name="Magnuson J."/>
            <person name="Mondo S."/>
            <person name="Nolan M."/>
            <person name="Ohm R."/>
            <person name="Pangilinan J."/>
            <person name="Park H.-J."/>
            <person name="Ramirez L."/>
            <person name="Alfaro M."/>
            <person name="Sun H."/>
            <person name="Tritt A."/>
            <person name="Yoshinaga Y."/>
            <person name="Zwiers L.-H."/>
            <person name="Turgeon B.G."/>
            <person name="Goodwin S.B."/>
            <person name="Spatafora J.W."/>
            <person name="Crous P.W."/>
            <person name="Grigoriev I.V."/>
        </authorList>
    </citation>
    <scope>NUCLEOTIDE SEQUENCE</scope>
    <source>
        <strain evidence="1">P77</strain>
    </source>
</reference>
<protein>
    <submittedName>
        <fullName evidence="1">Uncharacterized protein</fullName>
    </submittedName>
</protein>
<dbReference type="OrthoDB" id="3870081at2759"/>
<accession>A0A6A5JY86</accession>
<evidence type="ECO:0000313" key="1">
    <source>
        <dbReference type="EMBL" id="KAF1828606.1"/>
    </source>
</evidence>
<evidence type="ECO:0000313" key="2">
    <source>
        <dbReference type="Proteomes" id="UP000800040"/>
    </source>
</evidence>
<dbReference type="Proteomes" id="UP000800040">
    <property type="component" value="Unassembled WGS sequence"/>
</dbReference>